<dbReference type="InterPro" id="IPR036396">
    <property type="entry name" value="Cyt_P450_sf"/>
</dbReference>
<evidence type="ECO:0000313" key="12">
    <source>
        <dbReference type="Proteomes" id="UP001567538"/>
    </source>
</evidence>
<dbReference type="InterPro" id="IPR050665">
    <property type="entry name" value="Cytochrome_P450_Monooxygen"/>
</dbReference>
<keyword evidence="7" id="KW-0560">Oxidoreductase</keyword>
<keyword evidence="12" id="KW-1185">Reference proteome</keyword>
<sequence>MHRKIINTAFHIEKLKKMIPAMYTCCSEMIEKWGALVSRNGNEAEMDVWPYLEDLSGDVISRTAFMNREEEDFSCRKSKEEILQVLGKDPPTFDGLNQLKTVSMILQEVLRIYPPAPLIIRAPTETVKLDGAGGGRVNSCS</sequence>
<dbReference type="GO" id="GO:0016020">
    <property type="term" value="C:membrane"/>
    <property type="evidence" value="ECO:0007669"/>
    <property type="project" value="UniProtKB-SubCell"/>
</dbReference>
<evidence type="ECO:0000256" key="4">
    <source>
        <dbReference type="ARBA" id="ARBA00022692"/>
    </source>
</evidence>
<dbReference type="EMBL" id="JBEAFC010000003">
    <property type="protein sequence ID" value="KAL1563801.1"/>
    <property type="molecule type" value="Genomic_DNA"/>
</dbReference>
<dbReference type="PANTHER" id="PTHR24282">
    <property type="entry name" value="CYTOCHROME P450 FAMILY MEMBER"/>
    <property type="match status" value="1"/>
</dbReference>
<comment type="similarity">
    <text evidence="2">Belongs to the cytochrome P450 family.</text>
</comment>
<dbReference type="Proteomes" id="UP001567538">
    <property type="component" value="Unassembled WGS sequence"/>
</dbReference>
<dbReference type="GO" id="GO:0004497">
    <property type="term" value="F:monooxygenase activity"/>
    <property type="evidence" value="ECO:0007669"/>
    <property type="project" value="UniProtKB-KW"/>
</dbReference>
<evidence type="ECO:0000256" key="10">
    <source>
        <dbReference type="ARBA" id="ARBA00023136"/>
    </source>
</evidence>
<evidence type="ECO:0000256" key="5">
    <source>
        <dbReference type="ARBA" id="ARBA00022723"/>
    </source>
</evidence>
<dbReference type="InterPro" id="IPR001128">
    <property type="entry name" value="Cyt_P450"/>
</dbReference>
<evidence type="ECO:0000313" key="11">
    <source>
        <dbReference type="EMBL" id="KAL1563801.1"/>
    </source>
</evidence>
<evidence type="ECO:0000256" key="9">
    <source>
        <dbReference type="ARBA" id="ARBA00023033"/>
    </source>
</evidence>
<keyword evidence="10" id="KW-0472">Membrane</keyword>
<keyword evidence="5" id="KW-0479">Metal-binding</keyword>
<evidence type="ECO:0000256" key="3">
    <source>
        <dbReference type="ARBA" id="ARBA00022617"/>
    </source>
</evidence>
<dbReference type="PANTHER" id="PTHR24282:SF255">
    <property type="entry name" value="CYTOCHROME P450 72A11-RELATED"/>
    <property type="match status" value="1"/>
</dbReference>
<evidence type="ECO:0000256" key="6">
    <source>
        <dbReference type="ARBA" id="ARBA00022989"/>
    </source>
</evidence>
<evidence type="ECO:0000256" key="2">
    <source>
        <dbReference type="ARBA" id="ARBA00010617"/>
    </source>
</evidence>
<keyword evidence="4" id="KW-0812">Transmembrane</keyword>
<dbReference type="SUPFAM" id="SSF48264">
    <property type="entry name" value="Cytochrome P450"/>
    <property type="match status" value="1"/>
</dbReference>
<dbReference type="AlphaFoldDB" id="A0ABD1I8Z8"/>
<keyword evidence="3" id="KW-0349">Heme</keyword>
<comment type="subcellular location">
    <subcellularLocation>
        <location evidence="1">Membrane</location>
    </subcellularLocation>
</comment>
<organism evidence="11 12">
    <name type="scientific">Salvia divinorum</name>
    <name type="common">Maria pastora</name>
    <name type="synonym">Diviner's sage</name>
    <dbReference type="NCBI Taxonomy" id="28513"/>
    <lineage>
        <taxon>Eukaryota</taxon>
        <taxon>Viridiplantae</taxon>
        <taxon>Streptophyta</taxon>
        <taxon>Embryophyta</taxon>
        <taxon>Tracheophyta</taxon>
        <taxon>Spermatophyta</taxon>
        <taxon>Magnoliopsida</taxon>
        <taxon>eudicotyledons</taxon>
        <taxon>Gunneridae</taxon>
        <taxon>Pentapetalae</taxon>
        <taxon>asterids</taxon>
        <taxon>lamiids</taxon>
        <taxon>Lamiales</taxon>
        <taxon>Lamiaceae</taxon>
        <taxon>Nepetoideae</taxon>
        <taxon>Mentheae</taxon>
        <taxon>Salviinae</taxon>
        <taxon>Salvia</taxon>
        <taxon>Salvia subgen. Calosphace</taxon>
    </lineage>
</organism>
<gene>
    <name evidence="11" type="ORF">AAHA92_06225</name>
</gene>
<dbReference type="GO" id="GO:0046872">
    <property type="term" value="F:metal ion binding"/>
    <property type="evidence" value="ECO:0007669"/>
    <property type="project" value="UniProtKB-KW"/>
</dbReference>
<keyword evidence="9" id="KW-0503">Monooxygenase</keyword>
<keyword evidence="6" id="KW-1133">Transmembrane helix</keyword>
<evidence type="ECO:0000256" key="8">
    <source>
        <dbReference type="ARBA" id="ARBA00023004"/>
    </source>
</evidence>
<proteinExistence type="inferred from homology"/>
<keyword evidence="8" id="KW-0408">Iron</keyword>
<dbReference type="Gene3D" id="1.10.630.10">
    <property type="entry name" value="Cytochrome P450"/>
    <property type="match status" value="2"/>
</dbReference>
<evidence type="ECO:0000256" key="1">
    <source>
        <dbReference type="ARBA" id="ARBA00004370"/>
    </source>
</evidence>
<protein>
    <submittedName>
        <fullName evidence="11">Cytochrome P450 CYP72A219-like isoform X1</fullName>
    </submittedName>
</protein>
<comment type="caution">
    <text evidence="11">The sequence shown here is derived from an EMBL/GenBank/DDBJ whole genome shotgun (WGS) entry which is preliminary data.</text>
</comment>
<accession>A0ABD1I8Z8</accession>
<reference evidence="11 12" key="1">
    <citation type="submission" date="2024-06" db="EMBL/GenBank/DDBJ databases">
        <title>A chromosome level genome sequence of Diviner's sage (Salvia divinorum).</title>
        <authorList>
            <person name="Ford S.A."/>
            <person name="Ro D.-K."/>
            <person name="Ness R.W."/>
            <person name="Phillips M.A."/>
        </authorList>
    </citation>
    <scope>NUCLEOTIDE SEQUENCE [LARGE SCALE GENOMIC DNA]</scope>
    <source>
        <strain evidence="11">SAF-2024a</strain>
        <tissue evidence="11">Leaf</tissue>
    </source>
</reference>
<evidence type="ECO:0000256" key="7">
    <source>
        <dbReference type="ARBA" id="ARBA00023002"/>
    </source>
</evidence>
<dbReference type="Pfam" id="PF00067">
    <property type="entry name" value="p450"/>
    <property type="match status" value="1"/>
</dbReference>
<name>A0ABD1I8Z8_SALDI</name>